<evidence type="ECO:0000256" key="1">
    <source>
        <dbReference type="ARBA" id="ARBA00000085"/>
    </source>
</evidence>
<evidence type="ECO:0000256" key="4">
    <source>
        <dbReference type="ARBA" id="ARBA00022553"/>
    </source>
</evidence>
<keyword evidence="16" id="KW-1185">Reference proteome</keyword>
<accession>A0A7W2ABB2</accession>
<evidence type="ECO:0000256" key="2">
    <source>
        <dbReference type="ARBA" id="ARBA00004141"/>
    </source>
</evidence>
<dbReference type="GO" id="GO:0005886">
    <property type="term" value="C:plasma membrane"/>
    <property type="evidence" value="ECO:0007669"/>
    <property type="project" value="TreeGrafter"/>
</dbReference>
<dbReference type="InterPro" id="IPR003661">
    <property type="entry name" value="HisK_dim/P_dom"/>
</dbReference>
<evidence type="ECO:0000256" key="11">
    <source>
        <dbReference type="ARBA" id="ARBA00023012"/>
    </source>
</evidence>
<sequence>MSLRNRLLLLLGCSFLLLWLSVAVLMYWHLSRQVGEALDQRLAASADMVAGLVAQQPGGLLLEAPSRLQLSPDHEGVACQVRTLSGAVVRETVGASVALPEDPPPGFSTRELEGERWRLYSRIWNRHMIVTADRMVEREALERSIMLVMVVPFALALTGSLLVLWWGVRRGLRPLQNLSSELRRREPGMLEPLRLGPVPAELSPVLATLNRLLARVSDTLKREQRFASQAAHEFRTPLTGIKTHLQVARRVDGEAQQRALAQAEQGVVRLQDVSEQLLLLARLELNPQDECTPGVSVQQVVEGAMCDLSGRGRIDVRLECSADTEIAMPDTLAVIALRNLLENALKYSDRLEPVALHVSSREGRVYLTVSDRGNRQVEEGDWTPAPRQPDSHGLGLAIVESILACCRGRLIGVANAVGGLDQRLDLPEQPAGRD</sequence>
<evidence type="ECO:0000256" key="5">
    <source>
        <dbReference type="ARBA" id="ARBA00022679"/>
    </source>
</evidence>
<comment type="caution">
    <text evidence="15">The sequence shown here is derived from an EMBL/GenBank/DDBJ whole genome shotgun (WGS) entry which is preliminary data.</text>
</comment>
<dbReference type="PANTHER" id="PTHR45436">
    <property type="entry name" value="SENSOR HISTIDINE KINASE YKOH"/>
    <property type="match status" value="1"/>
</dbReference>
<evidence type="ECO:0000256" key="9">
    <source>
        <dbReference type="ARBA" id="ARBA00022840"/>
    </source>
</evidence>
<keyword evidence="11" id="KW-0902">Two-component regulatory system</keyword>
<proteinExistence type="predicted"/>
<feature type="domain" description="Histidine kinase" evidence="13">
    <location>
        <begin position="229"/>
        <end position="430"/>
    </location>
</feature>
<keyword evidence="6 12" id="KW-0812">Transmembrane</keyword>
<dbReference type="EMBL" id="JACEMT010000033">
    <property type="protein sequence ID" value="MBA4501312.1"/>
    <property type="molecule type" value="Genomic_DNA"/>
</dbReference>
<gene>
    <name evidence="15" type="ORF">H1S06_02885</name>
</gene>
<dbReference type="Gene3D" id="1.10.287.130">
    <property type="match status" value="1"/>
</dbReference>
<dbReference type="PROSITE" id="PS50885">
    <property type="entry name" value="HAMP"/>
    <property type="match status" value="1"/>
</dbReference>
<dbReference type="PROSITE" id="PS50109">
    <property type="entry name" value="HIS_KIN"/>
    <property type="match status" value="1"/>
</dbReference>
<dbReference type="SUPFAM" id="SSF47384">
    <property type="entry name" value="Homodimeric domain of signal transducing histidine kinase"/>
    <property type="match status" value="1"/>
</dbReference>
<keyword evidence="12" id="KW-0472">Membrane</keyword>
<dbReference type="Proteomes" id="UP000538931">
    <property type="component" value="Unassembled WGS sequence"/>
</dbReference>
<evidence type="ECO:0000313" key="15">
    <source>
        <dbReference type="EMBL" id="MBA4501312.1"/>
    </source>
</evidence>
<organism evidence="15 16">
    <name type="scientific">Marinobacterium marinum</name>
    <dbReference type="NCBI Taxonomy" id="2756129"/>
    <lineage>
        <taxon>Bacteria</taxon>
        <taxon>Pseudomonadati</taxon>
        <taxon>Pseudomonadota</taxon>
        <taxon>Gammaproteobacteria</taxon>
        <taxon>Oceanospirillales</taxon>
        <taxon>Oceanospirillaceae</taxon>
        <taxon>Marinobacterium</taxon>
    </lineage>
</organism>
<keyword evidence="9" id="KW-0067">ATP-binding</keyword>
<dbReference type="Pfam" id="PF08521">
    <property type="entry name" value="2CSK_N"/>
    <property type="match status" value="1"/>
</dbReference>
<evidence type="ECO:0000256" key="3">
    <source>
        <dbReference type="ARBA" id="ARBA00012438"/>
    </source>
</evidence>
<name>A0A7W2ABB2_9GAMM</name>
<dbReference type="GO" id="GO:0000155">
    <property type="term" value="F:phosphorelay sensor kinase activity"/>
    <property type="evidence" value="ECO:0007669"/>
    <property type="project" value="InterPro"/>
</dbReference>
<dbReference type="SUPFAM" id="SSF55874">
    <property type="entry name" value="ATPase domain of HSP90 chaperone/DNA topoisomerase II/histidine kinase"/>
    <property type="match status" value="1"/>
</dbReference>
<keyword evidence="5" id="KW-0808">Transferase</keyword>
<evidence type="ECO:0000259" key="13">
    <source>
        <dbReference type="PROSITE" id="PS50109"/>
    </source>
</evidence>
<comment type="catalytic activity">
    <reaction evidence="1">
        <text>ATP + protein L-histidine = ADP + protein N-phospho-L-histidine.</text>
        <dbReference type="EC" id="2.7.13.3"/>
    </reaction>
</comment>
<evidence type="ECO:0000259" key="14">
    <source>
        <dbReference type="PROSITE" id="PS50885"/>
    </source>
</evidence>
<dbReference type="CDD" id="cd00082">
    <property type="entry name" value="HisKA"/>
    <property type="match status" value="1"/>
</dbReference>
<keyword evidence="4" id="KW-0597">Phosphoprotein</keyword>
<dbReference type="AlphaFoldDB" id="A0A7W2ABB2"/>
<evidence type="ECO:0000313" key="16">
    <source>
        <dbReference type="Proteomes" id="UP000538931"/>
    </source>
</evidence>
<protein>
    <recommendedName>
        <fullName evidence="3">histidine kinase</fullName>
        <ecNumber evidence="3">2.7.13.3</ecNumber>
    </recommendedName>
</protein>
<dbReference type="EC" id="2.7.13.3" evidence="3"/>
<dbReference type="Pfam" id="PF00512">
    <property type="entry name" value="HisKA"/>
    <property type="match status" value="1"/>
</dbReference>
<dbReference type="InterPro" id="IPR013727">
    <property type="entry name" value="2CSK_N"/>
</dbReference>
<feature type="domain" description="HAMP" evidence="14">
    <location>
        <begin position="169"/>
        <end position="221"/>
    </location>
</feature>
<feature type="transmembrane region" description="Helical" evidence="12">
    <location>
        <begin position="145"/>
        <end position="168"/>
    </location>
</feature>
<dbReference type="Pfam" id="PF02518">
    <property type="entry name" value="HATPase_c"/>
    <property type="match status" value="1"/>
</dbReference>
<evidence type="ECO:0000256" key="10">
    <source>
        <dbReference type="ARBA" id="ARBA00022989"/>
    </source>
</evidence>
<dbReference type="InterPro" id="IPR036890">
    <property type="entry name" value="HATPase_C_sf"/>
</dbReference>
<dbReference type="InterPro" id="IPR003660">
    <property type="entry name" value="HAMP_dom"/>
</dbReference>
<dbReference type="InterPro" id="IPR005467">
    <property type="entry name" value="His_kinase_dom"/>
</dbReference>
<dbReference type="SMART" id="SM00388">
    <property type="entry name" value="HisKA"/>
    <property type="match status" value="1"/>
</dbReference>
<dbReference type="RefSeq" id="WP_181737012.1">
    <property type="nucleotide sequence ID" value="NZ_JACEMT010000033.1"/>
</dbReference>
<keyword evidence="7" id="KW-0547">Nucleotide-binding</keyword>
<evidence type="ECO:0000256" key="7">
    <source>
        <dbReference type="ARBA" id="ARBA00022741"/>
    </source>
</evidence>
<dbReference type="InterPro" id="IPR036097">
    <property type="entry name" value="HisK_dim/P_sf"/>
</dbReference>
<reference evidence="15 16" key="1">
    <citation type="submission" date="2020-07" db="EMBL/GenBank/DDBJ databases">
        <title>Bacterium isolated from marien macroalgae.</title>
        <authorList>
            <person name="Zhu K."/>
            <person name="Lu D."/>
            <person name="Du Z."/>
        </authorList>
    </citation>
    <scope>NUCLEOTIDE SEQUENCE [LARGE SCALE GENOMIC DNA]</scope>
    <source>
        <strain evidence="15 16">3-1745</strain>
    </source>
</reference>
<dbReference type="GO" id="GO:0005524">
    <property type="term" value="F:ATP binding"/>
    <property type="evidence" value="ECO:0007669"/>
    <property type="project" value="UniProtKB-KW"/>
</dbReference>
<keyword evidence="8 15" id="KW-0418">Kinase</keyword>
<evidence type="ECO:0000256" key="6">
    <source>
        <dbReference type="ARBA" id="ARBA00022692"/>
    </source>
</evidence>
<evidence type="ECO:0000256" key="12">
    <source>
        <dbReference type="SAM" id="Phobius"/>
    </source>
</evidence>
<evidence type="ECO:0000256" key="8">
    <source>
        <dbReference type="ARBA" id="ARBA00022777"/>
    </source>
</evidence>
<dbReference type="Gene3D" id="3.30.565.10">
    <property type="entry name" value="Histidine kinase-like ATPase, C-terminal domain"/>
    <property type="match status" value="1"/>
</dbReference>
<keyword evidence="10 12" id="KW-1133">Transmembrane helix</keyword>
<dbReference type="PANTHER" id="PTHR45436:SF14">
    <property type="entry name" value="SENSOR PROTEIN QSEC"/>
    <property type="match status" value="1"/>
</dbReference>
<dbReference type="InterPro" id="IPR050428">
    <property type="entry name" value="TCS_sensor_his_kinase"/>
</dbReference>
<comment type="subcellular location">
    <subcellularLocation>
        <location evidence="2">Membrane</location>
        <topology evidence="2">Multi-pass membrane protein</topology>
    </subcellularLocation>
</comment>
<dbReference type="InterPro" id="IPR003594">
    <property type="entry name" value="HATPase_dom"/>
</dbReference>